<evidence type="ECO:0000259" key="1">
    <source>
        <dbReference type="SMART" id="SM00460"/>
    </source>
</evidence>
<feature type="domain" description="Transglutaminase-like" evidence="1">
    <location>
        <begin position="89"/>
        <end position="154"/>
    </location>
</feature>
<dbReference type="InterPro" id="IPR052557">
    <property type="entry name" value="CAP/Cytokinesis_protein"/>
</dbReference>
<dbReference type="SMART" id="SM00460">
    <property type="entry name" value="TGc"/>
    <property type="match status" value="1"/>
</dbReference>
<dbReference type="PANTHER" id="PTHR46333">
    <property type="entry name" value="CYTOKINESIS PROTEIN 3"/>
    <property type="match status" value="1"/>
</dbReference>
<dbReference type="InterPro" id="IPR038765">
    <property type="entry name" value="Papain-like_cys_pep_sf"/>
</dbReference>
<evidence type="ECO:0000313" key="3">
    <source>
        <dbReference type="Proteomes" id="UP001500567"/>
    </source>
</evidence>
<gene>
    <name evidence="2" type="ORF">GCM10022408_38150</name>
</gene>
<organism evidence="2 3">
    <name type="scientific">Hymenobacter fastidiosus</name>
    <dbReference type="NCBI Taxonomy" id="486264"/>
    <lineage>
        <taxon>Bacteria</taxon>
        <taxon>Pseudomonadati</taxon>
        <taxon>Bacteroidota</taxon>
        <taxon>Cytophagia</taxon>
        <taxon>Cytophagales</taxon>
        <taxon>Hymenobacteraceae</taxon>
        <taxon>Hymenobacter</taxon>
    </lineage>
</organism>
<dbReference type="EMBL" id="BAABDJ010000049">
    <property type="protein sequence ID" value="GAA4020459.1"/>
    <property type="molecule type" value="Genomic_DNA"/>
</dbReference>
<dbReference type="Proteomes" id="UP001500567">
    <property type="component" value="Unassembled WGS sequence"/>
</dbReference>
<evidence type="ECO:0000313" key="2">
    <source>
        <dbReference type="EMBL" id="GAA4020459.1"/>
    </source>
</evidence>
<dbReference type="Gene3D" id="3.10.620.30">
    <property type="match status" value="1"/>
</dbReference>
<dbReference type="SUPFAM" id="SSF54001">
    <property type="entry name" value="Cysteine proteinases"/>
    <property type="match status" value="1"/>
</dbReference>
<proteinExistence type="predicted"/>
<dbReference type="PANTHER" id="PTHR46333:SF2">
    <property type="entry name" value="CYTOKINESIS PROTEIN 3"/>
    <property type="match status" value="1"/>
</dbReference>
<dbReference type="Pfam" id="PF01841">
    <property type="entry name" value="Transglut_core"/>
    <property type="match status" value="1"/>
</dbReference>
<name>A0ABP7T3T3_9BACT</name>
<comment type="caution">
    <text evidence="2">The sequence shown here is derived from an EMBL/GenBank/DDBJ whole genome shotgun (WGS) entry which is preliminary data.</text>
</comment>
<dbReference type="InterPro" id="IPR002931">
    <property type="entry name" value="Transglutaminase-like"/>
</dbReference>
<sequence>MAGPGQAQPGKETQEGSAAARYRRLDLFARELPEQQATTMAQLARSLTAAAHSEDDKARLIFAWLAYHIAYDTDYLRGSRGQSYSPKEVLRTRRSICQGYADLFTTLARLMQVPAHTVSGYARTSAADALPSEPNHAWNVYLANGKWHLADPTWAAGAVGADFRFIPAFNPLWFDTTPAAFVFSHVPQDSTRQLLKPCVKAEQVYRWPFIEHELLSRGVSGAALLRALGRSRQADAGGLPACFPSPFEAQIEQVPLRAELEPRRAVVFRFSVPEDTEIAIENGGRTQVLQASGAFREGTLRPEPGPLKVLLWSRKDSYWRYSLLQYQVAPVLPLRELRRRFPDPDNVAYMVRQRAQWPSVAVTQVN</sequence>
<reference evidence="3" key="1">
    <citation type="journal article" date="2019" name="Int. J. Syst. Evol. Microbiol.">
        <title>The Global Catalogue of Microorganisms (GCM) 10K type strain sequencing project: providing services to taxonomists for standard genome sequencing and annotation.</title>
        <authorList>
            <consortium name="The Broad Institute Genomics Platform"/>
            <consortium name="The Broad Institute Genome Sequencing Center for Infectious Disease"/>
            <person name="Wu L."/>
            <person name="Ma J."/>
        </authorList>
    </citation>
    <scope>NUCLEOTIDE SEQUENCE [LARGE SCALE GENOMIC DNA]</scope>
    <source>
        <strain evidence="3">JCM 17224</strain>
    </source>
</reference>
<protein>
    <recommendedName>
        <fullName evidence="1">Transglutaminase-like domain-containing protein</fullName>
    </recommendedName>
</protein>
<keyword evidence="3" id="KW-1185">Reference proteome</keyword>
<dbReference type="RefSeq" id="WP_345075240.1">
    <property type="nucleotide sequence ID" value="NZ_BAABDJ010000049.1"/>
</dbReference>
<accession>A0ABP7T3T3</accession>